<feature type="domain" description="N,N-dimethylformamidase beta subunit-like C-terminal" evidence="2">
    <location>
        <begin position="103"/>
        <end position="180"/>
    </location>
</feature>
<evidence type="ECO:0000256" key="1">
    <source>
        <dbReference type="SAM" id="MobiDB-lite"/>
    </source>
</evidence>
<dbReference type="PROSITE" id="PS51318">
    <property type="entry name" value="TAT"/>
    <property type="match status" value="1"/>
</dbReference>
<reference evidence="4" key="1">
    <citation type="journal article" date="2019" name="Int. J. Syst. Evol. Microbiol.">
        <title>The Global Catalogue of Microorganisms (GCM) 10K type strain sequencing project: providing services to taxonomists for standard genome sequencing and annotation.</title>
        <authorList>
            <consortium name="The Broad Institute Genomics Platform"/>
            <consortium name="The Broad Institute Genome Sequencing Center for Infectious Disease"/>
            <person name="Wu L."/>
            <person name="Ma J."/>
        </authorList>
    </citation>
    <scope>NUCLEOTIDE SEQUENCE [LARGE SCALE GENOMIC DNA]</scope>
    <source>
        <strain evidence="4">CGMCC 4.7035</strain>
    </source>
</reference>
<evidence type="ECO:0000313" key="4">
    <source>
        <dbReference type="Proteomes" id="UP001595701"/>
    </source>
</evidence>
<evidence type="ECO:0000313" key="3">
    <source>
        <dbReference type="EMBL" id="MFC3572678.1"/>
    </source>
</evidence>
<gene>
    <name evidence="3" type="ORF">ACFOZ0_05165</name>
</gene>
<comment type="caution">
    <text evidence="3">The sequence shown here is derived from an EMBL/GenBank/DDBJ whole genome shotgun (WGS) entry which is preliminary data.</text>
</comment>
<dbReference type="EMBL" id="JBHRWR010000002">
    <property type="protein sequence ID" value="MFC3572678.1"/>
    <property type="molecule type" value="Genomic_DNA"/>
</dbReference>
<feature type="compositionally biased region" description="Basic and acidic residues" evidence="1">
    <location>
        <begin position="40"/>
        <end position="51"/>
    </location>
</feature>
<dbReference type="RefSeq" id="WP_310772943.1">
    <property type="nucleotide sequence ID" value="NZ_JBHRWR010000002.1"/>
</dbReference>
<organism evidence="3 4">
    <name type="scientific">Streptomyces yaanensis</name>
    <dbReference type="NCBI Taxonomy" id="1142239"/>
    <lineage>
        <taxon>Bacteria</taxon>
        <taxon>Bacillati</taxon>
        <taxon>Actinomycetota</taxon>
        <taxon>Actinomycetes</taxon>
        <taxon>Kitasatosporales</taxon>
        <taxon>Streptomycetaceae</taxon>
        <taxon>Streptomyces</taxon>
    </lineage>
</organism>
<dbReference type="InterPro" id="IPR006311">
    <property type="entry name" value="TAT_signal"/>
</dbReference>
<proteinExistence type="predicted"/>
<accession>A0ABV7S847</accession>
<dbReference type="InterPro" id="IPR046540">
    <property type="entry name" value="DMFA2_C"/>
</dbReference>
<feature type="domain" description="N,N-dimethylformamidase beta subunit-like C-terminal" evidence="2">
    <location>
        <begin position="184"/>
        <end position="254"/>
    </location>
</feature>
<sequence>MSEMSRRTVLRAAGAGAVVIAGVQWTAAGVAEARPLTAHRTGDNPVVRENRAPGSDAWGVGHGESRGVDPKRPEIQGYAAAASVAPGETLGLHLSSRTARSCTVEIYRLGHYDGVRARHLLTATDVPVGRAWRVTVPDTWVSGIFLAVLTTGDGHRAYAPFVVREPARPSDLLVVVSLSTAHGPYAGLGMPEGFGTDTSASRWLEEAGYDVTYATEQDLHEGRVDPARYTAVVLPGAAGDTRWSRKTRAVVDRAPERAVLPRPFALSEPGRADDEVRRAAAERLDRILAAPVSTPRS</sequence>
<name>A0ABV7S847_9ACTN</name>
<protein>
    <submittedName>
        <fullName evidence="3">N,N-dimethylformamidase beta subunit family domain-containing protein</fullName>
    </submittedName>
</protein>
<dbReference type="Proteomes" id="UP001595701">
    <property type="component" value="Unassembled WGS sequence"/>
</dbReference>
<evidence type="ECO:0000259" key="2">
    <source>
        <dbReference type="Pfam" id="PF20254"/>
    </source>
</evidence>
<dbReference type="Pfam" id="PF20254">
    <property type="entry name" value="DMFA2_C"/>
    <property type="match status" value="2"/>
</dbReference>
<keyword evidence="4" id="KW-1185">Reference proteome</keyword>
<feature type="region of interest" description="Disordered" evidence="1">
    <location>
        <begin position="40"/>
        <end position="70"/>
    </location>
</feature>